<evidence type="ECO:0000259" key="3">
    <source>
        <dbReference type="SMART" id="SM00382"/>
    </source>
</evidence>
<dbReference type="SUPFAM" id="SSF52540">
    <property type="entry name" value="P-loop containing nucleoside triphosphate hydrolases"/>
    <property type="match status" value="2"/>
</dbReference>
<evidence type="ECO:0000313" key="4">
    <source>
        <dbReference type="EMBL" id="VEE50051.1"/>
    </source>
</evidence>
<dbReference type="AlphaFoldDB" id="A0A3S4RSW3"/>
<dbReference type="EC" id="3.1.11.5" evidence="4"/>
<dbReference type="Gene3D" id="3.40.50.300">
    <property type="entry name" value="P-loop containing nucleotide triphosphate hydrolases"/>
    <property type="match status" value="2"/>
</dbReference>
<sequence length="757" mass="82504">MSSAEPLLLNTTIRVTAVRSRTRKGCIAFGHRVDLETYINDRASAVVLRVPAEVHDSAEISIGGIFDVYGEASVVVRTHGNFAISETTLDVQDLRLVKPSGAQVVGWLADNAQGVGEVKATRMWDALGNALYVALDNADHESIKPYIPSEGVRVRMFSRWAEDGDGRTLRFVQEKGIPLDLARKAIKFHRANTVAAITADPYRLLSFCGSWACVDEIARKRFGLALDDARRLAAALEESLYRACEHGHTCSSLGDIQSAARTLLKPASSPMELLTKALENGARAGQFLCRTSNAGEVVLYSPGTWLMERRCAEFVRALVGGEHLQALLFAVDVDDVIDEFEGSEAERLKLPQFALNEAQRAAVHTAFNHRLSIITGGAGVGKTTVLKALFKALDHTGRPRFQMALSGRAAARMAEATGEDAYTIAGFLKRVGDKDLGSMPIVVIDEASMLDLVTFYRLVEKLPDGCQLILVGDPYQLPPIGAGLVFHVLCDIALVPKVELVEVKRQARDSGIPQAALAIRQGGMPAFGSCESSDVVFLQCSDSEIESNVLRLYEQDPLNTRILGATKSCPYAGVATINRVAHGRYGNHALPLVAENPETGEFEATGFCVGDRVMYTRNDWGRNLQNGSLGELLDVYPEPRKVNLGTDDTPDIQEAIGQATFEGALHYLLASDVESMEYAFAITIHKSQGSQFPRVIVPIRRSKMLDRTLVYTALTRAQVQVVFVGSAEAVREAVLAPPKAFSRRVGLRYMLEGRVGF</sequence>
<proteinExistence type="predicted"/>
<keyword evidence="4" id="KW-0269">Exonuclease</keyword>
<dbReference type="GO" id="GO:0005524">
    <property type="term" value="F:ATP binding"/>
    <property type="evidence" value="ECO:0007669"/>
    <property type="project" value="UniProtKB-KW"/>
</dbReference>
<dbReference type="GO" id="GO:0017116">
    <property type="term" value="F:single-stranded DNA helicase activity"/>
    <property type="evidence" value="ECO:0007669"/>
    <property type="project" value="TreeGrafter"/>
</dbReference>
<evidence type="ECO:0000256" key="1">
    <source>
        <dbReference type="ARBA" id="ARBA00022741"/>
    </source>
</evidence>
<reference evidence="4 5" key="1">
    <citation type="submission" date="2018-12" db="EMBL/GenBank/DDBJ databases">
        <authorList>
            <consortium name="Pathogen Informatics"/>
        </authorList>
    </citation>
    <scope>NUCLEOTIDE SEQUENCE [LARGE SCALE GENOMIC DNA]</scope>
    <source>
        <strain evidence="4 5">NCTC10783</strain>
    </source>
</reference>
<dbReference type="InterPro" id="IPR029493">
    <property type="entry name" value="RecD2-like_HHH"/>
</dbReference>
<dbReference type="SMART" id="SM00382">
    <property type="entry name" value="AAA"/>
    <property type="match status" value="1"/>
</dbReference>
<keyword evidence="1" id="KW-0547">Nucleotide-binding</keyword>
<dbReference type="InterPro" id="IPR050534">
    <property type="entry name" value="Coronavir_polyprotein_1ab"/>
</dbReference>
<feature type="domain" description="AAA+ ATPase" evidence="3">
    <location>
        <begin position="368"/>
        <end position="499"/>
    </location>
</feature>
<dbReference type="GO" id="GO:0009338">
    <property type="term" value="C:exodeoxyribonuclease V complex"/>
    <property type="evidence" value="ECO:0007669"/>
    <property type="project" value="TreeGrafter"/>
</dbReference>
<dbReference type="Pfam" id="PF13604">
    <property type="entry name" value="AAA_30"/>
    <property type="match status" value="1"/>
</dbReference>
<dbReference type="Gene3D" id="1.10.10.2220">
    <property type="match status" value="1"/>
</dbReference>
<keyword evidence="4" id="KW-0378">Hydrolase</keyword>
<dbReference type="Pfam" id="PF14490">
    <property type="entry name" value="HHH_RecD2"/>
    <property type="match status" value="1"/>
</dbReference>
<organism evidence="4 5">
    <name type="scientific">Pseudomonas fluorescens</name>
    <dbReference type="NCBI Taxonomy" id="294"/>
    <lineage>
        <taxon>Bacteria</taxon>
        <taxon>Pseudomonadati</taxon>
        <taxon>Pseudomonadota</taxon>
        <taxon>Gammaproteobacteria</taxon>
        <taxon>Pseudomonadales</taxon>
        <taxon>Pseudomonadaceae</taxon>
        <taxon>Pseudomonas</taxon>
    </lineage>
</organism>
<dbReference type="GO" id="GO:0008854">
    <property type="term" value="F:exodeoxyribonuclease V activity"/>
    <property type="evidence" value="ECO:0007669"/>
    <property type="project" value="UniProtKB-EC"/>
</dbReference>
<protein>
    <submittedName>
        <fullName evidence="4">Putative ATP-dependent exoDNAse (Exonuclease V) alpha subunit</fullName>
        <ecNumber evidence="4">3.1.11.5</ecNumber>
    </submittedName>
</protein>
<dbReference type="InterPro" id="IPR027417">
    <property type="entry name" value="P-loop_NTPase"/>
</dbReference>
<keyword evidence="2" id="KW-0067">ATP-binding</keyword>
<keyword evidence="4" id="KW-0540">Nuclease</keyword>
<dbReference type="Pfam" id="PF13538">
    <property type="entry name" value="UvrD_C_2"/>
    <property type="match status" value="1"/>
</dbReference>
<accession>A0A3S4RSW3</accession>
<dbReference type="Gene3D" id="2.30.30.940">
    <property type="match status" value="1"/>
</dbReference>
<dbReference type="InterPro" id="IPR003593">
    <property type="entry name" value="AAA+_ATPase"/>
</dbReference>
<evidence type="ECO:0000256" key="2">
    <source>
        <dbReference type="ARBA" id="ARBA00022840"/>
    </source>
</evidence>
<dbReference type="Proteomes" id="UP000278078">
    <property type="component" value="Chromosome"/>
</dbReference>
<evidence type="ECO:0000313" key="5">
    <source>
        <dbReference type="Proteomes" id="UP000278078"/>
    </source>
</evidence>
<dbReference type="CDD" id="cd17933">
    <property type="entry name" value="DEXSc_RecD-like"/>
    <property type="match status" value="1"/>
</dbReference>
<dbReference type="CDD" id="cd18809">
    <property type="entry name" value="SF1_C_RecD"/>
    <property type="match status" value="1"/>
</dbReference>
<dbReference type="GO" id="GO:0006310">
    <property type="term" value="P:DNA recombination"/>
    <property type="evidence" value="ECO:0007669"/>
    <property type="project" value="TreeGrafter"/>
</dbReference>
<gene>
    <name evidence="4" type="primary">recD_2</name>
    <name evidence="4" type="ORF">NCTC10783_06015</name>
</gene>
<name>A0A3S4RSW3_PSEFL</name>
<dbReference type="PANTHER" id="PTHR43788">
    <property type="entry name" value="DNA2/NAM7 HELICASE FAMILY MEMBER"/>
    <property type="match status" value="1"/>
</dbReference>
<dbReference type="PANTHER" id="PTHR43788:SF6">
    <property type="entry name" value="DNA HELICASE B"/>
    <property type="match status" value="1"/>
</dbReference>
<dbReference type="EMBL" id="LR134300">
    <property type="protein sequence ID" value="VEE50051.1"/>
    <property type="molecule type" value="Genomic_DNA"/>
</dbReference>
<dbReference type="InterPro" id="IPR027785">
    <property type="entry name" value="UvrD-like_helicase_C"/>
</dbReference>